<organism evidence="7 8">
    <name type="scientific">Trichomonas vaginalis (strain ATCC PRA-98 / G3)</name>
    <dbReference type="NCBI Taxonomy" id="412133"/>
    <lineage>
        <taxon>Eukaryota</taxon>
        <taxon>Metamonada</taxon>
        <taxon>Parabasalia</taxon>
        <taxon>Trichomonadida</taxon>
        <taxon>Trichomonadidae</taxon>
        <taxon>Trichomonas</taxon>
    </lineage>
</organism>
<dbReference type="eggNOG" id="ENOG502S7TY">
    <property type="taxonomic scope" value="Eukaryota"/>
</dbReference>
<dbReference type="PROSITE" id="PS50905">
    <property type="entry name" value="FERRITIN_LIKE"/>
    <property type="match status" value="1"/>
</dbReference>
<comment type="cofactor">
    <cofactor evidence="1">
        <name>Fe(3+)</name>
        <dbReference type="ChEBI" id="CHEBI:29034"/>
    </cofactor>
</comment>
<dbReference type="Pfam" id="PF02915">
    <property type="entry name" value="Rubrerythrin"/>
    <property type="match status" value="1"/>
</dbReference>
<accession>A2FWF9</accession>
<dbReference type="AlphaFoldDB" id="A2FWF9"/>
<keyword evidence="5" id="KW-0408">Iron</keyword>
<evidence type="ECO:0000313" key="8">
    <source>
        <dbReference type="Proteomes" id="UP000001542"/>
    </source>
</evidence>
<keyword evidence="8" id="KW-1185">Reference proteome</keyword>
<protein>
    <submittedName>
        <fullName evidence="7">Rubrerythrin family protein</fullName>
    </submittedName>
</protein>
<dbReference type="GO" id="GO:0046872">
    <property type="term" value="F:metal ion binding"/>
    <property type="evidence" value="ECO:0007669"/>
    <property type="project" value="UniProtKB-KW"/>
</dbReference>
<dbReference type="Gene3D" id="2.20.28.10">
    <property type="match status" value="1"/>
</dbReference>
<dbReference type="InterPro" id="IPR012347">
    <property type="entry name" value="Ferritin-like"/>
</dbReference>
<reference evidence="7" key="1">
    <citation type="submission" date="2006-10" db="EMBL/GenBank/DDBJ databases">
        <authorList>
            <person name="Amadeo P."/>
            <person name="Zhao Q."/>
            <person name="Wortman J."/>
            <person name="Fraser-Liggett C."/>
            <person name="Carlton J."/>
        </authorList>
    </citation>
    <scope>NUCLEOTIDE SEQUENCE</scope>
    <source>
        <strain evidence="7">G3</strain>
    </source>
</reference>
<dbReference type="CDD" id="cd00729">
    <property type="entry name" value="rubredoxin_SM"/>
    <property type="match status" value="1"/>
</dbReference>
<dbReference type="Proteomes" id="UP000001542">
    <property type="component" value="Unassembled WGS sequence"/>
</dbReference>
<evidence type="ECO:0000259" key="6">
    <source>
        <dbReference type="PROSITE" id="PS50905"/>
    </source>
</evidence>
<dbReference type="InterPro" id="IPR003251">
    <property type="entry name" value="Rr_diiron-bd_dom"/>
</dbReference>
<gene>
    <name evidence="7" type="ORF">TVAG_366660</name>
</gene>
<dbReference type="OrthoDB" id="10257359at2759"/>
<keyword evidence="2" id="KW-0813">Transport</keyword>
<dbReference type="VEuPathDB" id="TrichDB:TVAG_366660"/>
<dbReference type="Gene3D" id="1.20.1260.10">
    <property type="match status" value="1"/>
</dbReference>
<evidence type="ECO:0000256" key="2">
    <source>
        <dbReference type="ARBA" id="ARBA00022448"/>
    </source>
</evidence>
<dbReference type="STRING" id="5722.A2FWF9"/>
<evidence type="ECO:0000313" key="7">
    <source>
        <dbReference type="EMBL" id="EAX90758.1"/>
    </source>
</evidence>
<dbReference type="SUPFAM" id="SSF47240">
    <property type="entry name" value="Ferritin-like"/>
    <property type="match status" value="1"/>
</dbReference>
<dbReference type="InterPro" id="IPR009078">
    <property type="entry name" value="Ferritin-like_SF"/>
</dbReference>
<dbReference type="InterPro" id="IPR009040">
    <property type="entry name" value="Ferritin-like_diiron"/>
</dbReference>
<name>A2FWF9_TRIV3</name>
<dbReference type="GO" id="GO:0016491">
    <property type="term" value="F:oxidoreductase activity"/>
    <property type="evidence" value="ECO:0007669"/>
    <property type="project" value="InterPro"/>
</dbReference>
<keyword evidence="3" id="KW-0479">Metal-binding</keyword>
<evidence type="ECO:0000256" key="4">
    <source>
        <dbReference type="ARBA" id="ARBA00022982"/>
    </source>
</evidence>
<dbReference type="InterPro" id="IPR052364">
    <property type="entry name" value="Rubrerythrin"/>
</dbReference>
<feature type="domain" description="Ferritin-like diiron" evidence="6">
    <location>
        <begin position="4"/>
        <end position="149"/>
    </location>
</feature>
<dbReference type="SMR" id="A2FWF9"/>
<keyword evidence="4" id="KW-0249">Electron transport</keyword>
<dbReference type="VEuPathDB" id="TrichDB:TVAGG3_0482720"/>
<dbReference type="SUPFAM" id="SSF57802">
    <property type="entry name" value="Rubredoxin-like"/>
    <property type="match status" value="1"/>
</dbReference>
<evidence type="ECO:0000256" key="5">
    <source>
        <dbReference type="ARBA" id="ARBA00023004"/>
    </source>
</evidence>
<sequence length="194" mass="22272">MSIPFKGSQTEKNIAAAYAGEYITYVRYSSYAKKARKEGFEQIADYFQETADNEREHGKIFLKMLKESDPIVNVQFPIETRQNKSTLENLKDAAVAEDNGGLKIYPYMAAVAEKEGFLDIANTFKLIAEVEHQHGVRLAILAKQVENGTFWKREKEVEWKCRNCGYIFKGKEAPKECPVCHHPQSFQQIREVLE</sequence>
<dbReference type="PANTHER" id="PTHR43865:SF1">
    <property type="entry name" value="RUBRERYTHRIN-RELATED"/>
    <property type="match status" value="1"/>
</dbReference>
<evidence type="ECO:0000256" key="1">
    <source>
        <dbReference type="ARBA" id="ARBA00001965"/>
    </source>
</evidence>
<dbReference type="InParanoid" id="A2FWF9"/>
<dbReference type="KEGG" id="tva:4748448"/>
<reference evidence="7" key="2">
    <citation type="journal article" date="2007" name="Science">
        <title>Draft genome sequence of the sexually transmitted pathogen Trichomonas vaginalis.</title>
        <authorList>
            <person name="Carlton J.M."/>
            <person name="Hirt R.P."/>
            <person name="Silva J.C."/>
            <person name="Delcher A.L."/>
            <person name="Schatz M."/>
            <person name="Zhao Q."/>
            <person name="Wortman J.R."/>
            <person name="Bidwell S.L."/>
            <person name="Alsmark U.C.M."/>
            <person name="Besteiro S."/>
            <person name="Sicheritz-Ponten T."/>
            <person name="Noel C.J."/>
            <person name="Dacks J.B."/>
            <person name="Foster P.G."/>
            <person name="Simillion C."/>
            <person name="Van de Peer Y."/>
            <person name="Miranda-Saavedra D."/>
            <person name="Barton G.J."/>
            <person name="Westrop G.D."/>
            <person name="Mueller S."/>
            <person name="Dessi D."/>
            <person name="Fiori P.L."/>
            <person name="Ren Q."/>
            <person name="Paulsen I."/>
            <person name="Zhang H."/>
            <person name="Bastida-Corcuera F.D."/>
            <person name="Simoes-Barbosa A."/>
            <person name="Brown M.T."/>
            <person name="Hayes R.D."/>
            <person name="Mukherjee M."/>
            <person name="Okumura C.Y."/>
            <person name="Schneider R."/>
            <person name="Smith A.J."/>
            <person name="Vanacova S."/>
            <person name="Villalvazo M."/>
            <person name="Haas B.J."/>
            <person name="Pertea M."/>
            <person name="Feldblyum T.V."/>
            <person name="Utterback T.R."/>
            <person name="Shu C.L."/>
            <person name="Osoegawa K."/>
            <person name="de Jong P.J."/>
            <person name="Hrdy I."/>
            <person name="Horvathova L."/>
            <person name="Zubacova Z."/>
            <person name="Dolezal P."/>
            <person name="Malik S.B."/>
            <person name="Logsdon J.M. Jr."/>
            <person name="Henze K."/>
            <person name="Gupta A."/>
            <person name="Wang C.C."/>
            <person name="Dunne R.L."/>
            <person name="Upcroft J.A."/>
            <person name="Upcroft P."/>
            <person name="White O."/>
            <person name="Salzberg S.L."/>
            <person name="Tang P."/>
            <person name="Chiu C.-H."/>
            <person name="Lee Y.-S."/>
            <person name="Embley T.M."/>
            <person name="Coombs G.H."/>
            <person name="Mottram J.C."/>
            <person name="Tachezy J."/>
            <person name="Fraser-Liggett C.M."/>
            <person name="Johnson P.J."/>
        </authorList>
    </citation>
    <scope>NUCLEOTIDE SEQUENCE [LARGE SCALE GENOMIC DNA]</scope>
    <source>
        <strain evidence="7">G3</strain>
    </source>
</reference>
<dbReference type="InterPro" id="IPR048574">
    <property type="entry name" value="RUBY_RBDX"/>
</dbReference>
<proteinExistence type="predicted"/>
<dbReference type="CDD" id="cd01041">
    <property type="entry name" value="Rubrerythrin"/>
    <property type="match status" value="1"/>
</dbReference>
<dbReference type="EMBL" id="DS114084">
    <property type="protein sequence ID" value="EAX90758.1"/>
    <property type="molecule type" value="Genomic_DNA"/>
</dbReference>
<dbReference type="PANTHER" id="PTHR43865">
    <property type="entry name" value="RUBRERYTHRIN-RELATED"/>
    <property type="match status" value="1"/>
</dbReference>
<evidence type="ECO:0000256" key="3">
    <source>
        <dbReference type="ARBA" id="ARBA00022723"/>
    </source>
</evidence>
<dbReference type="NCBIfam" id="NF045767">
    <property type="entry name" value="RuberyRbr"/>
    <property type="match status" value="1"/>
</dbReference>
<dbReference type="Pfam" id="PF21349">
    <property type="entry name" value="RUBY_RBDX"/>
    <property type="match status" value="1"/>
</dbReference>
<dbReference type="RefSeq" id="XP_001303688.1">
    <property type="nucleotide sequence ID" value="XM_001303687.1"/>
</dbReference>